<dbReference type="InterPro" id="IPR014710">
    <property type="entry name" value="RmlC-like_jellyroll"/>
</dbReference>
<dbReference type="GO" id="GO:0005829">
    <property type="term" value="C:cytosol"/>
    <property type="evidence" value="ECO:0007669"/>
    <property type="project" value="TreeGrafter"/>
</dbReference>
<organism evidence="5 6">
    <name type="scientific">Streptomyces termitum</name>
    <dbReference type="NCBI Taxonomy" id="67368"/>
    <lineage>
        <taxon>Bacteria</taxon>
        <taxon>Bacillati</taxon>
        <taxon>Actinomycetota</taxon>
        <taxon>Actinomycetes</taxon>
        <taxon>Kitasatosporales</taxon>
        <taxon>Streptomycetaceae</taxon>
        <taxon>Streptomyces</taxon>
    </lineage>
</organism>
<name>A0A918SYE9_9ACTN</name>
<comment type="similarity">
    <text evidence="1">Belongs to the dTDP-4-dehydrorhamnose 3,5-epimerase family.</text>
</comment>
<evidence type="ECO:0000313" key="6">
    <source>
        <dbReference type="Proteomes" id="UP000644020"/>
    </source>
</evidence>
<gene>
    <name evidence="5" type="primary">rfbC</name>
    <name evidence="5" type="ORF">GCM10010305_21320</name>
</gene>
<dbReference type="SUPFAM" id="SSF51182">
    <property type="entry name" value="RmlC-like cupins"/>
    <property type="match status" value="1"/>
</dbReference>
<evidence type="ECO:0000256" key="1">
    <source>
        <dbReference type="ARBA" id="ARBA00010154"/>
    </source>
</evidence>
<dbReference type="RefSeq" id="WP_189976326.1">
    <property type="nucleotide sequence ID" value="NZ_BMUL01000004.1"/>
</dbReference>
<dbReference type="Pfam" id="PF00908">
    <property type="entry name" value="dTDP_sugar_isom"/>
    <property type="match status" value="1"/>
</dbReference>
<keyword evidence="6" id="KW-1185">Reference proteome</keyword>
<evidence type="ECO:0000256" key="2">
    <source>
        <dbReference type="ARBA" id="ARBA00023235"/>
    </source>
</evidence>
<dbReference type="Proteomes" id="UP000644020">
    <property type="component" value="Unassembled WGS sequence"/>
</dbReference>
<dbReference type="GO" id="GO:0008830">
    <property type="term" value="F:dTDP-4-dehydrorhamnose 3,5-epimerase activity"/>
    <property type="evidence" value="ECO:0007669"/>
    <property type="project" value="InterPro"/>
</dbReference>
<dbReference type="InterPro" id="IPR011051">
    <property type="entry name" value="RmlC_Cupin_sf"/>
</dbReference>
<comment type="caution">
    <text evidence="5">The sequence shown here is derived from an EMBL/GenBank/DDBJ whole genome shotgun (WGS) entry which is preliminary data.</text>
</comment>
<protein>
    <submittedName>
        <fullName evidence="5">dTDP-4-dehydrorhamnose 3,5-epimerase</fullName>
    </submittedName>
</protein>
<evidence type="ECO:0000313" key="5">
    <source>
        <dbReference type="EMBL" id="GHA77944.1"/>
    </source>
</evidence>
<reference evidence="5" key="2">
    <citation type="submission" date="2020-09" db="EMBL/GenBank/DDBJ databases">
        <authorList>
            <person name="Sun Q."/>
            <person name="Ohkuma M."/>
        </authorList>
    </citation>
    <scope>NUCLEOTIDE SEQUENCE</scope>
    <source>
        <strain evidence="5">JCM 4518</strain>
    </source>
</reference>
<dbReference type="AlphaFoldDB" id="A0A918SYE9"/>
<sequence>MRVAPTAVPGAYVITPDRLADDRGTFHESLRTDLLAEAIGRPFLPRQINYSVSHRNVLRGLHGVALPPGQAKYVSCVRGALRDVIVDLRTGSPAFGTHAVTELDAESGRCLFIPEGVAHGFLSLADDTCICYVVSTTYVPGTQINIDPLDPDLDLPWGFTEPPLISDRDAGAASLRETLAAGVLAEWRG</sequence>
<dbReference type="EMBL" id="BMUL01000004">
    <property type="protein sequence ID" value="GHA77944.1"/>
    <property type="molecule type" value="Genomic_DNA"/>
</dbReference>
<feature type="active site" description="Proton acceptor" evidence="3">
    <location>
        <position position="62"/>
    </location>
</feature>
<accession>A0A918SYE9</accession>
<proteinExistence type="inferred from homology"/>
<dbReference type="PANTHER" id="PTHR21047">
    <property type="entry name" value="DTDP-6-DEOXY-D-GLUCOSE-3,5 EPIMERASE"/>
    <property type="match status" value="1"/>
</dbReference>
<feature type="site" description="Participates in a stacking interaction with the thymidine ring of dTDP-4-oxo-6-deoxyglucose" evidence="4">
    <location>
        <position position="138"/>
    </location>
</feature>
<dbReference type="Gene3D" id="2.60.120.10">
    <property type="entry name" value="Jelly Rolls"/>
    <property type="match status" value="1"/>
</dbReference>
<evidence type="ECO:0000256" key="4">
    <source>
        <dbReference type="PIRSR" id="PIRSR600888-3"/>
    </source>
</evidence>
<dbReference type="GO" id="GO:0000271">
    <property type="term" value="P:polysaccharide biosynthetic process"/>
    <property type="evidence" value="ECO:0007669"/>
    <property type="project" value="TreeGrafter"/>
</dbReference>
<dbReference type="PANTHER" id="PTHR21047:SF2">
    <property type="entry name" value="THYMIDINE DIPHOSPHO-4-KETO-RHAMNOSE 3,5-EPIMERASE"/>
    <property type="match status" value="1"/>
</dbReference>
<dbReference type="InterPro" id="IPR000888">
    <property type="entry name" value="RmlC-like"/>
</dbReference>
<feature type="active site" description="Proton donor" evidence="3">
    <location>
        <position position="132"/>
    </location>
</feature>
<evidence type="ECO:0000256" key="3">
    <source>
        <dbReference type="PIRSR" id="PIRSR600888-1"/>
    </source>
</evidence>
<keyword evidence="2" id="KW-0413">Isomerase</keyword>
<dbReference type="GO" id="GO:0019305">
    <property type="term" value="P:dTDP-rhamnose biosynthetic process"/>
    <property type="evidence" value="ECO:0007669"/>
    <property type="project" value="TreeGrafter"/>
</dbReference>
<reference evidence="5" key="1">
    <citation type="journal article" date="2014" name="Int. J. Syst. Evol. Microbiol.">
        <title>Complete genome sequence of Corynebacterium casei LMG S-19264T (=DSM 44701T), isolated from a smear-ripened cheese.</title>
        <authorList>
            <consortium name="US DOE Joint Genome Institute (JGI-PGF)"/>
            <person name="Walter F."/>
            <person name="Albersmeier A."/>
            <person name="Kalinowski J."/>
            <person name="Ruckert C."/>
        </authorList>
    </citation>
    <scope>NUCLEOTIDE SEQUENCE</scope>
    <source>
        <strain evidence="5">JCM 4518</strain>
    </source>
</reference>
<dbReference type="CDD" id="cd00438">
    <property type="entry name" value="cupin_RmlC"/>
    <property type="match status" value="1"/>
</dbReference>